<evidence type="ECO:0000313" key="1">
    <source>
        <dbReference type="EMBL" id="DAD86733.1"/>
    </source>
</evidence>
<sequence>MEKPTWLSTQLFKFRLNRLLKKLNRPDINGYEELVLMCDIINLMYDYIDCDNKELDTVLYTETNYELITRFNAIYDQLSEFIHLIDIIKKGGRIMTSDFRALPKEIKVHAEDYFVTEGRFAFRHALRLLWVAANNFMRSHANSLLTCEDKELAYNNTNKLVGRLVNLINPMLITITRVAEFRVGRFESIKYSK</sequence>
<accession>A0A8S5MWF1</accession>
<proteinExistence type="predicted"/>
<name>A0A8S5MWF1_9CAUD</name>
<organism evidence="1">
    <name type="scientific">Myoviridae sp. ct3wi9</name>
    <dbReference type="NCBI Taxonomy" id="2826610"/>
    <lineage>
        <taxon>Viruses</taxon>
        <taxon>Duplodnaviria</taxon>
        <taxon>Heunggongvirae</taxon>
        <taxon>Uroviricota</taxon>
        <taxon>Caudoviricetes</taxon>
    </lineage>
</organism>
<dbReference type="EMBL" id="BK015006">
    <property type="protein sequence ID" value="DAD86733.1"/>
    <property type="molecule type" value="Genomic_DNA"/>
</dbReference>
<protein>
    <submittedName>
        <fullName evidence="1">Uncharacterized protein</fullName>
    </submittedName>
</protein>
<reference evidence="1" key="1">
    <citation type="journal article" date="2021" name="Proc. Natl. Acad. Sci. U.S.A.">
        <title>A Catalog of Tens of Thousands of Viruses from Human Metagenomes Reveals Hidden Associations with Chronic Diseases.</title>
        <authorList>
            <person name="Tisza M.J."/>
            <person name="Buck C.B."/>
        </authorList>
    </citation>
    <scope>NUCLEOTIDE SEQUENCE</scope>
    <source>
        <strain evidence="1">Ct3wi9</strain>
    </source>
</reference>